<keyword evidence="3" id="KW-1185">Reference proteome</keyword>
<evidence type="ECO:0000256" key="1">
    <source>
        <dbReference type="SAM" id="MobiDB-lite"/>
    </source>
</evidence>
<dbReference type="AlphaFoldDB" id="A0A7S7SNT9"/>
<dbReference type="KEGG" id="pfer:IRI77_11130"/>
<dbReference type="EMBL" id="CP063849">
    <property type="protein sequence ID" value="QOY90475.1"/>
    <property type="molecule type" value="Genomic_DNA"/>
</dbReference>
<gene>
    <name evidence="2" type="ORF">IRI77_11130</name>
</gene>
<name>A0A7S7SNT9_PALFE</name>
<evidence type="ECO:0008006" key="4">
    <source>
        <dbReference type="Google" id="ProtNLM"/>
    </source>
</evidence>
<protein>
    <recommendedName>
        <fullName evidence="4">Zinc resistance-associated protein</fullName>
    </recommendedName>
</protein>
<feature type="compositionally biased region" description="Basic and acidic residues" evidence="1">
    <location>
        <begin position="114"/>
        <end position="143"/>
    </location>
</feature>
<sequence length="143" mass="16621">MMRSNSTLALSLILVFASGTVVGALGYRSYSLNTVSAKNPPPKSPEDYRREYIGEMQHRLSLQTEQVQKLETILDETRVKFRELRERSRPEMKAIQDAQTAEINAMLNPAQQVEYEKFRKERDDKRKAEQKEKEQKDKEKSGK</sequence>
<evidence type="ECO:0000313" key="3">
    <source>
        <dbReference type="Proteomes" id="UP000593892"/>
    </source>
</evidence>
<reference evidence="2 3" key="1">
    <citation type="submission" date="2020-10" db="EMBL/GenBank/DDBJ databases">
        <title>Complete genome sequence of Paludibaculum fermentans P105T, a facultatively anaerobic acidobacterium capable of dissimilatory Fe(III) reduction.</title>
        <authorList>
            <person name="Dedysh S.N."/>
            <person name="Beletsky A.V."/>
            <person name="Kulichevskaya I.S."/>
            <person name="Mardanov A.V."/>
            <person name="Ravin N.V."/>
        </authorList>
    </citation>
    <scope>NUCLEOTIDE SEQUENCE [LARGE SCALE GENOMIC DNA]</scope>
    <source>
        <strain evidence="2 3">P105</strain>
    </source>
</reference>
<evidence type="ECO:0000313" key="2">
    <source>
        <dbReference type="EMBL" id="QOY90475.1"/>
    </source>
</evidence>
<feature type="region of interest" description="Disordered" evidence="1">
    <location>
        <begin position="106"/>
        <end position="143"/>
    </location>
</feature>
<proteinExistence type="predicted"/>
<dbReference type="Proteomes" id="UP000593892">
    <property type="component" value="Chromosome"/>
</dbReference>
<accession>A0A7S7SNT9</accession>
<organism evidence="2 3">
    <name type="scientific">Paludibaculum fermentans</name>
    <dbReference type="NCBI Taxonomy" id="1473598"/>
    <lineage>
        <taxon>Bacteria</taxon>
        <taxon>Pseudomonadati</taxon>
        <taxon>Acidobacteriota</taxon>
        <taxon>Terriglobia</taxon>
        <taxon>Bryobacterales</taxon>
        <taxon>Bryobacteraceae</taxon>
        <taxon>Paludibaculum</taxon>
    </lineage>
</organism>
<dbReference type="RefSeq" id="WP_194452138.1">
    <property type="nucleotide sequence ID" value="NZ_CP063849.1"/>
</dbReference>